<evidence type="ECO:0000256" key="1">
    <source>
        <dbReference type="ARBA" id="ARBA00004613"/>
    </source>
</evidence>
<dbReference type="InterPro" id="IPR035940">
    <property type="entry name" value="CAP_sf"/>
</dbReference>
<sequence>MHGGYLVVCYYYPRGNILGQPVYSVGSTPCTGCPQERASCSHVFRGLCGIDDRHSAAYRSNPRSKLMVTLMMLVVAYYTFREESVLTLDGFPPLLAH</sequence>
<proteinExistence type="predicted"/>
<organism evidence="3 4">
    <name type="scientific">Anopheles atroparvus</name>
    <name type="common">European mosquito</name>
    <dbReference type="NCBI Taxonomy" id="41427"/>
    <lineage>
        <taxon>Eukaryota</taxon>
        <taxon>Metazoa</taxon>
        <taxon>Ecdysozoa</taxon>
        <taxon>Arthropoda</taxon>
        <taxon>Hexapoda</taxon>
        <taxon>Insecta</taxon>
        <taxon>Pterygota</taxon>
        <taxon>Neoptera</taxon>
        <taxon>Endopterygota</taxon>
        <taxon>Diptera</taxon>
        <taxon>Nematocera</taxon>
        <taxon>Culicoidea</taxon>
        <taxon>Culicidae</taxon>
        <taxon>Anophelinae</taxon>
        <taxon>Anopheles</taxon>
    </lineage>
</organism>
<evidence type="ECO:0008006" key="5">
    <source>
        <dbReference type="Google" id="ProtNLM"/>
    </source>
</evidence>
<evidence type="ECO:0000313" key="3">
    <source>
        <dbReference type="EnsemblMetazoa" id="ENSAATROPP003870"/>
    </source>
</evidence>
<keyword evidence="4" id="KW-1185">Reference proteome</keyword>
<dbReference type="AlphaFoldDB" id="A0AAG5CYK2"/>
<evidence type="ECO:0000313" key="4">
    <source>
        <dbReference type="Proteomes" id="UP000075880"/>
    </source>
</evidence>
<dbReference type="EnsemblMetazoa" id="ENSAATROPT004034">
    <property type="protein sequence ID" value="ENSAATROPP003870"/>
    <property type="gene ID" value="ENSAATROPG003195"/>
</dbReference>
<dbReference type="SUPFAM" id="SSF55797">
    <property type="entry name" value="PR-1-like"/>
    <property type="match status" value="1"/>
</dbReference>
<evidence type="ECO:0000256" key="2">
    <source>
        <dbReference type="ARBA" id="ARBA00022525"/>
    </source>
</evidence>
<comment type="subcellular location">
    <subcellularLocation>
        <location evidence="1">Secreted</location>
    </subcellularLocation>
</comment>
<name>A0AAG5CYK2_ANOAO</name>
<protein>
    <recommendedName>
        <fullName evidence="5">SCP domain-containing protein</fullName>
    </recommendedName>
</protein>
<accession>A0AAG5CYK2</accession>
<dbReference type="Gene3D" id="3.40.33.10">
    <property type="entry name" value="CAP"/>
    <property type="match status" value="1"/>
</dbReference>
<dbReference type="Proteomes" id="UP000075880">
    <property type="component" value="Unassembled WGS sequence"/>
</dbReference>
<reference evidence="3" key="1">
    <citation type="submission" date="2024-04" db="UniProtKB">
        <authorList>
            <consortium name="EnsemblMetazoa"/>
        </authorList>
    </citation>
    <scope>IDENTIFICATION</scope>
    <source>
        <strain evidence="3">EBRO</strain>
    </source>
</reference>
<keyword evidence="2" id="KW-0964">Secreted</keyword>